<dbReference type="AlphaFoldDB" id="A0A914X6K6"/>
<dbReference type="WBParaSite" id="PSAMB.scaffold6729size8895.g28999.t1">
    <property type="protein sequence ID" value="PSAMB.scaffold6729size8895.g28999.t1"/>
    <property type="gene ID" value="PSAMB.scaffold6729size8895.g28999"/>
</dbReference>
<sequence length="395" mass="45015">MPGAMSGNVISISEKKGVLDCKRGQVTFTNCNDSLKTPDLRTRYAEGDEVVFFLEANTELPNLLAHTVCPERELQEGYGTISRVDVKCANGRCDDGQLMFFSSGRLSKMFQSPADQDLRRVLRVGDRFYYRAMRQHDTACLKATDILLSSHPAYRRPNFRRQQSSFGSVGQNQTDLTDDRVDEDDHHRTSLTDARYRINERRNERHISVNRNADSNEHDHPRQFRSLKSKEDQMDEQMSNANNDEHNRRSKRRWDDSNEVQSPKRARDVNENETNSTDMQPNIHLLRQIELYIRSHDELNEQRQSAAHFQQAETTSDCSFALQQRPTTVSTGSQTDLLVVKAWQKLGAMIVSDKALRKLLADVRPDILAAAVAAVNLGLAELRSRKNAAVESVAH</sequence>
<keyword evidence="2" id="KW-1185">Reference proteome</keyword>
<feature type="region of interest" description="Disordered" evidence="1">
    <location>
        <begin position="160"/>
        <end position="279"/>
    </location>
</feature>
<accession>A0A914X6K6</accession>
<protein>
    <submittedName>
        <fullName evidence="3">Uncharacterized protein</fullName>
    </submittedName>
</protein>
<organism evidence="2 3">
    <name type="scientific">Plectus sambesii</name>
    <dbReference type="NCBI Taxonomy" id="2011161"/>
    <lineage>
        <taxon>Eukaryota</taxon>
        <taxon>Metazoa</taxon>
        <taxon>Ecdysozoa</taxon>
        <taxon>Nematoda</taxon>
        <taxon>Chromadorea</taxon>
        <taxon>Plectida</taxon>
        <taxon>Plectina</taxon>
        <taxon>Plectoidea</taxon>
        <taxon>Plectidae</taxon>
        <taxon>Plectus</taxon>
    </lineage>
</organism>
<feature type="compositionally biased region" description="Basic and acidic residues" evidence="1">
    <location>
        <begin position="177"/>
        <end position="207"/>
    </location>
</feature>
<feature type="compositionally biased region" description="Basic and acidic residues" evidence="1">
    <location>
        <begin position="214"/>
        <end position="232"/>
    </location>
</feature>
<evidence type="ECO:0000313" key="2">
    <source>
        <dbReference type="Proteomes" id="UP000887566"/>
    </source>
</evidence>
<reference evidence="3" key="1">
    <citation type="submission" date="2022-11" db="UniProtKB">
        <authorList>
            <consortium name="WormBaseParasite"/>
        </authorList>
    </citation>
    <scope>IDENTIFICATION</scope>
</reference>
<feature type="compositionally biased region" description="Polar residues" evidence="1">
    <location>
        <begin position="160"/>
        <end position="173"/>
    </location>
</feature>
<name>A0A914X6K6_9BILA</name>
<evidence type="ECO:0000313" key="3">
    <source>
        <dbReference type="WBParaSite" id="PSAMB.scaffold6729size8895.g28999.t1"/>
    </source>
</evidence>
<evidence type="ECO:0000256" key="1">
    <source>
        <dbReference type="SAM" id="MobiDB-lite"/>
    </source>
</evidence>
<proteinExistence type="predicted"/>
<dbReference type="Proteomes" id="UP000887566">
    <property type="component" value="Unplaced"/>
</dbReference>